<dbReference type="RefSeq" id="WP_145816967.1">
    <property type="nucleotide sequence ID" value="NZ_AP023438.1"/>
</dbReference>
<dbReference type="GO" id="GO:0006508">
    <property type="term" value="P:proteolysis"/>
    <property type="evidence" value="ECO:0007669"/>
    <property type="project" value="UniProtKB-KW"/>
</dbReference>
<dbReference type="InterPro" id="IPR036852">
    <property type="entry name" value="Peptidase_S8/S53_dom_sf"/>
</dbReference>
<dbReference type="Proteomes" id="UP000319728">
    <property type="component" value="Unassembled WGS sequence"/>
</dbReference>
<dbReference type="SUPFAM" id="SSF52743">
    <property type="entry name" value="Subtilisin-like"/>
    <property type="match status" value="1"/>
</dbReference>
<evidence type="ECO:0000256" key="1">
    <source>
        <dbReference type="ARBA" id="ARBA00011073"/>
    </source>
</evidence>
<dbReference type="EMBL" id="VLLP01000001">
    <property type="protein sequence ID" value="TWJ28569.1"/>
    <property type="molecule type" value="Genomic_DNA"/>
</dbReference>
<dbReference type="InterPro" id="IPR015500">
    <property type="entry name" value="Peptidase_S8_subtilisin-rel"/>
</dbReference>
<keyword evidence="8" id="KW-1185">Reference proteome</keyword>
<keyword evidence="4" id="KW-0720">Serine protease</keyword>
<evidence type="ECO:0000313" key="8">
    <source>
        <dbReference type="Proteomes" id="UP000319728"/>
    </source>
</evidence>
<dbReference type="PRINTS" id="PR00723">
    <property type="entry name" value="SUBTILISIN"/>
</dbReference>
<dbReference type="Gene3D" id="3.40.50.200">
    <property type="entry name" value="Peptidase S8/S53 domain"/>
    <property type="match status" value="1"/>
</dbReference>
<gene>
    <name evidence="7" type="ORF">JD81_02074</name>
</gene>
<evidence type="ECO:0000313" key="7">
    <source>
        <dbReference type="EMBL" id="TWJ28569.1"/>
    </source>
</evidence>
<reference evidence="7 8" key="1">
    <citation type="submission" date="2019-07" db="EMBL/GenBank/DDBJ databases">
        <title>R&amp;d 2014.</title>
        <authorList>
            <person name="Klenk H.-P."/>
        </authorList>
    </citation>
    <scope>NUCLEOTIDE SEQUENCE [LARGE SCALE GENOMIC DNA]</scope>
    <source>
        <strain evidence="7 8">DSM 43912</strain>
    </source>
</reference>
<accession>A0A562WE68</accession>
<dbReference type="Pfam" id="PF00082">
    <property type="entry name" value="Peptidase_S8"/>
    <property type="match status" value="1"/>
</dbReference>
<proteinExistence type="inferred from homology"/>
<protein>
    <submittedName>
        <fullName evidence="7">Subtilase family protein</fullName>
    </submittedName>
</protein>
<comment type="caution">
    <text evidence="5">Lacks conserved residue(s) required for the propagation of feature annotation.</text>
</comment>
<evidence type="ECO:0000256" key="4">
    <source>
        <dbReference type="ARBA" id="ARBA00022825"/>
    </source>
</evidence>
<keyword evidence="3" id="KW-0378">Hydrolase</keyword>
<name>A0A562WE68_9ACTN</name>
<feature type="domain" description="Peptidase S8/S53" evidence="6">
    <location>
        <begin position="82"/>
        <end position="338"/>
    </location>
</feature>
<organism evidence="7 8">
    <name type="scientific">Micromonospora sagamiensis</name>
    <dbReference type="NCBI Taxonomy" id="47875"/>
    <lineage>
        <taxon>Bacteria</taxon>
        <taxon>Bacillati</taxon>
        <taxon>Actinomycetota</taxon>
        <taxon>Actinomycetes</taxon>
        <taxon>Micromonosporales</taxon>
        <taxon>Micromonosporaceae</taxon>
        <taxon>Micromonospora</taxon>
    </lineage>
</organism>
<evidence type="ECO:0000256" key="5">
    <source>
        <dbReference type="PROSITE-ProRule" id="PRU01240"/>
    </source>
</evidence>
<dbReference type="InterPro" id="IPR050131">
    <property type="entry name" value="Peptidase_S8_subtilisin-like"/>
</dbReference>
<dbReference type="PROSITE" id="PS51892">
    <property type="entry name" value="SUBTILASE"/>
    <property type="match status" value="1"/>
</dbReference>
<dbReference type="PANTHER" id="PTHR43806:SF11">
    <property type="entry name" value="CEREVISIN-RELATED"/>
    <property type="match status" value="1"/>
</dbReference>
<dbReference type="GO" id="GO:0004252">
    <property type="term" value="F:serine-type endopeptidase activity"/>
    <property type="evidence" value="ECO:0007669"/>
    <property type="project" value="InterPro"/>
</dbReference>
<comment type="similarity">
    <text evidence="1 5">Belongs to the peptidase S8 family.</text>
</comment>
<evidence type="ECO:0000259" key="6">
    <source>
        <dbReference type="Pfam" id="PF00082"/>
    </source>
</evidence>
<dbReference type="InterPro" id="IPR000209">
    <property type="entry name" value="Peptidase_S8/S53_dom"/>
</dbReference>
<comment type="caution">
    <text evidence="7">The sequence shown here is derived from an EMBL/GenBank/DDBJ whole genome shotgun (WGS) entry which is preliminary data.</text>
</comment>
<evidence type="ECO:0000256" key="2">
    <source>
        <dbReference type="ARBA" id="ARBA00022670"/>
    </source>
</evidence>
<keyword evidence="2" id="KW-0645">Protease</keyword>
<sequence length="413" mass="41140">MIRLSSPEHGGGTTARRVGTRPALGALAGLVGALLGALPVAAAPARYGAPAGCASPVGVHTAGTPWAIELLGPRRVWPLSTGSGVRTAVLGTGVDARNAQFRPGQVEAGRDVLDNSGGATDDCDGRGTFAAGLIAARPHDDTTFAGLAPGVSVLPVRYTQSTRQGNGAVDPDRLAAAINVAVTARARVIYVVLPATRNTAQLRAATARAIAADIVVVSPAASGPRSQGATSYPTALPGVLAVGAFGPDGAVASTESGDHIGVSAPGRQLLSLSAGADGRLGHSPIVDDPAYAAAYVAGTAALLRSYRPELSAAEVVRRITSTAQRTAVDGHHPQLGWGMVDPYRAVAAEGVEDPPAAAAASAQPVAAAGADRGSEVHPVVLPLASAGLVAALLVGIGTAVTRRGRARGWRPGG</sequence>
<dbReference type="AlphaFoldDB" id="A0A562WE68"/>
<evidence type="ECO:0000256" key="3">
    <source>
        <dbReference type="ARBA" id="ARBA00022801"/>
    </source>
</evidence>
<dbReference type="OrthoDB" id="9798386at2"/>
<dbReference type="PANTHER" id="PTHR43806">
    <property type="entry name" value="PEPTIDASE S8"/>
    <property type="match status" value="1"/>
</dbReference>